<evidence type="ECO:0000313" key="5">
    <source>
        <dbReference type="Proteomes" id="UP000001645"/>
    </source>
</evidence>
<dbReference type="InterPro" id="IPR001678">
    <property type="entry name" value="MeTrfase_RsmB-F_NOP2_dom"/>
</dbReference>
<feature type="region of interest" description="Disordered" evidence="2">
    <location>
        <begin position="525"/>
        <end position="623"/>
    </location>
</feature>
<dbReference type="GO" id="GO:0008168">
    <property type="term" value="F:methyltransferase activity"/>
    <property type="evidence" value="ECO:0007669"/>
    <property type="project" value="UniProtKB-KW"/>
</dbReference>
<keyword evidence="1" id="KW-0949">S-adenosyl-L-methionine</keyword>
<evidence type="ECO:0000313" key="4">
    <source>
        <dbReference type="Ensembl" id="ENSMGAP00000012845.2"/>
    </source>
</evidence>
<dbReference type="InterPro" id="IPR029063">
    <property type="entry name" value="SAM-dependent_MTases_sf"/>
</dbReference>
<dbReference type="InterPro" id="IPR042620">
    <property type="entry name" value="NSUN7"/>
</dbReference>
<feature type="compositionally biased region" description="Basic and acidic residues" evidence="2">
    <location>
        <begin position="532"/>
        <end position="554"/>
    </location>
</feature>
<reference evidence="4" key="3">
    <citation type="submission" date="2025-09" db="UniProtKB">
        <authorList>
            <consortium name="Ensembl"/>
        </authorList>
    </citation>
    <scope>IDENTIFICATION</scope>
</reference>
<dbReference type="Proteomes" id="UP000001645">
    <property type="component" value="Chromosome 4"/>
</dbReference>
<dbReference type="SUPFAM" id="SSF53335">
    <property type="entry name" value="S-adenosyl-L-methionine-dependent methyltransferases"/>
    <property type="match status" value="1"/>
</dbReference>
<dbReference type="Gene3D" id="3.40.50.150">
    <property type="entry name" value="Vaccinia Virus protein VP39"/>
    <property type="match status" value="1"/>
</dbReference>
<name>G1NI02_MELGA</name>
<proteinExistence type="inferred from homology"/>
<protein>
    <submittedName>
        <fullName evidence="4">NOP2/Sun RNA methyltransferase family member 7</fullName>
    </submittedName>
</protein>
<dbReference type="AlphaFoldDB" id="G1NI02"/>
<dbReference type="Bgee" id="ENSMGAG00000012220">
    <property type="expression patterns" value="Expressed in breast and 5 other cell types or tissues"/>
</dbReference>
<keyword evidence="1" id="KW-0808">Transferase</keyword>
<dbReference type="GeneTree" id="ENSGT00940000157352"/>
<dbReference type="OrthoDB" id="6817893at2759"/>
<keyword evidence="5" id="KW-1185">Reference proteome</keyword>
<comment type="similarity">
    <text evidence="1">Belongs to the class I-like SAM-binding methyltransferase superfamily. RsmB/NOP family.</text>
</comment>
<feature type="region of interest" description="Disordered" evidence="2">
    <location>
        <begin position="667"/>
        <end position="698"/>
    </location>
</feature>
<dbReference type="HOGENOM" id="CLU_023514_0_0_1"/>
<feature type="compositionally biased region" description="Basic residues" evidence="2">
    <location>
        <begin position="612"/>
        <end position="622"/>
    </location>
</feature>
<comment type="caution">
    <text evidence="1">Lacks conserved residue(s) required for the propagation of feature annotation.</text>
</comment>
<feature type="binding site" evidence="1">
    <location>
        <position position="357"/>
    </location>
    <ligand>
        <name>S-adenosyl-L-methionine</name>
        <dbReference type="ChEBI" id="CHEBI:59789"/>
    </ligand>
</feature>
<dbReference type="PROSITE" id="PS51686">
    <property type="entry name" value="SAM_MT_RSMB_NOP"/>
    <property type="match status" value="1"/>
</dbReference>
<dbReference type="GO" id="GO:0003723">
    <property type="term" value="F:RNA binding"/>
    <property type="evidence" value="ECO:0007669"/>
    <property type="project" value="UniProtKB-UniRule"/>
</dbReference>
<feature type="compositionally biased region" description="Low complexity" evidence="2">
    <location>
        <begin position="556"/>
        <end position="569"/>
    </location>
</feature>
<reference evidence="4 5" key="1">
    <citation type="journal article" date="2010" name="PLoS Biol.">
        <title>Multi-platform next-generation sequencing of the domestic turkey (Meleagris gallopavo): genome assembly and analysis.</title>
        <authorList>
            <person name="Dalloul R.A."/>
            <person name="Long J.A."/>
            <person name="Zimin A.V."/>
            <person name="Aslam L."/>
            <person name="Beal K."/>
            <person name="Blomberg L.A."/>
            <person name="Bouffard P."/>
            <person name="Burt D.W."/>
            <person name="Crasta O."/>
            <person name="Crooijmans R.P."/>
            <person name="Cooper K."/>
            <person name="Coulombe R.A."/>
            <person name="De S."/>
            <person name="Delany M.E."/>
            <person name="Dodgson J.B."/>
            <person name="Dong J.J."/>
            <person name="Evans C."/>
            <person name="Frederickson K.M."/>
            <person name="Flicek P."/>
            <person name="Florea L."/>
            <person name="Folkerts O."/>
            <person name="Groenen M.A."/>
            <person name="Harkins T.T."/>
            <person name="Herrero J."/>
            <person name="Hoffmann S."/>
            <person name="Megens H.J."/>
            <person name="Jiang A."/>
            <person name="de Jong P."/>
            <person name="Kaiser P."/>
            <person name="Kim H."/>
            <person name="Kim K.W."/>
            <person name="Kim S."/>
            <person name="Langenberger D."/>
            <person name="Lee M.K."/>
            <person name="Lee T."/>
            <person name="Mane S."/>
            <person name="Marcais G."/>
            <person name="Marz M."/>
            <person name="McElroy A.P."/>
            <person name="Modise T."/>
            <person name="Nefedov M."/>
            <person name="Notredame C."/>
            <person name="Paton I.R."/>
            <person name="Payne W.S."/>
            <person name="Pertea G."/>
            <person name="Prickett D."/>
            <person name="Puiu D."/>
            <person name="Qioa D."/>
            <person name="Raineri E."/>
            <person name="Ruffier M."/>
            <person name="Salzberg S.L."/>
            <person name="Schatz M.C."/>
            <person name="Scheuring C."/>
            <person name="Schmidt C.J."/>
            <person name="Schroeder S."/>
            <person name="Searle S.M."/>
            <person name="Smith E.J."/>
            <person name="Smith J."/>
            <person name="Sonstegard T.S."/>
            <person name="Stadler P.F."/>
            <person name="Tafer H."/>
            <person name="Tu Z.J."/>
            <person name="Van Tassell C.P."/>
            <person name="Vilella A.J."/>
            <person name="Williams K.P."/>
            <person name="Yorke J.A."/>
            <person name="Zhang L."/>
            <person name="Zhang H.B."/>
            <person name="Zhang X."/>
            <person name="Zhang Y."/>
            <person name="Reed K.M."/>
        </authorList>
    </citation>
    <scope>NUCLEOTIDE SEQUENCE [LARGE SCALE GENOMIC DNA]</scope>
</reference>
<evidence type="ECO:0000256" key="1">
    <source>
        <dbReference type="PROSITE-ProRule" id="PRU01023"/>
    </source>
</evidence>
<evidence type="ECO:0000259" key="3">
    <source>
        <dbReference type="PROSITE" id="PS51686"/>
    </source>
</evidence>
<sequence length="698" mass="78452">PGSKSNLVSFHENVRNYTSDLSEMKISDEKGAAEKRTMTLIKKNVCHDSVYINAAKIFQGIHNKKPKDRMLVRYGDDSVSPMLILKDEYSQRLSYELAFSALKYQDLLEEILLDSHVYPCHSIPDELTSLLLVMLYDLQDREFEARVTSSEEEPIAEVREIENFLFRFRIKLAAALARCRIKYDALSIEYFLPETIRKHEQRASALPLCAWINTLKTSLQDVFRDLKSKGFTEVESMSDFKGYTYCLDQHCHNVLFFPSSLKDELLNLDLFADCKLLLQDKSRSIAVHSVQALLNTDDDVIVAHLGSHLTVAHMSALRSHSTATVFVCGVKTSAKAAELEDLFSHMGCKNIQLLYEDFTEIEPKDPRLQNAKVILLTPRCSGLSFSNPIDFILTEHGDAGLLKDLYQGSVSKDKLCVLAERQLNELMHAMKFQVQSIVYCTSSVYPEENEQVVQKALEFVIPPVLPECSNPESCTDSFFKIEPSEISSGCFLAVIARETDSSETVSAKDVLSNAAAKGLLLDSIPGKSKKKEKQEKVTQRAHTRIEPKTAEVPHPEAVSNKKAAVVVSKVESKRKKKNSIQPSGHTQLKKPTINPVSDTGVPKVRKQTSVVKVHRKQTQTRKPRAECRKMLAVKLVEIVFPPVISPYGCPQGNQSRMPAHISLLQSRQRNRSLREAREPPPVSKVVKPTVLRNSQSGL</sequence>
<feature type="domain" description="SAM-dependent MTase RsmB/NOP-type" evidence="3">
    <location>
        <begin position="198"/>
        <end position="498"/>
    </location>
</feature>
<keyword evidence="1" id="KW-0694">RNA-binding</keyword>
<evidence type="ECO:0000256" key="2">
    <source>
        <dbReference type="SAM" id="MobiDB-lite"/>
    </source>
</evidence>
<organism evidence="4 5">
    <name type="scientific">Meleagris gallopavo</name>
    <name type="common">Wild turkey</name>
    <dbReference type="NCBI Taxonomy" id="9103"/>
    <lineage>
        <taxon>Eukaryota</taxon>
        <taxon>Metazoa</taxon>
        <taxon>Chordata</taxon>
        <taxon>Craniata</taxon>
        <taxon>Vertebrata</taxon>
        <taxon>Euteleostomi</taxon>
        <taxon>Archelosauria</taxon>
        <taxon>Archosauria</taxon>
        <taxon>Dinosauria</taxon>
        <taxon>Saurischia</taxon>
        <taxon>Theropoda</taxon>
        <taxon>Coelurosauria</taxon>
        <taxon>Aves</taxon>
        <taxon>Neognathae</taxon>
        <taxon>Galloanserae</taxon>
        <taxon>Galliformes</taxon>
        <taxon>Phasianidae</taxon>
        <taxon>Meleagridinae</taxon>
        <taxon>Meleagris</taxon>
    </lineage>
</organism>
<reference evidence="4" key="2">
    <citation type="submission" date="2025-08" db="UniProtKB">
        <authorList>
            <consortium name="Ensembl"/>
        </authorList>
    </citation>
    <scope>IDENTIFICATION</scope>
</reference>
<gene>
    <name evidence="4" type="primary">NSUN7</name>
</gene>
<dbReference type="SMR" id="G1NI02"/>
<keyword evidence="1" id="KW-0489">Methyltransferase</keyword>
<dbReference type="Ensembl" id="ENSMGAT00000013744.2">
    <property type="protein sequence ID" value="ENSMGAP00000012845.2"/>
    <property type="gene ID" value="ENSMGAG00000012220.2"/>
</dbReference>
<accession>G1NI02</accession>
<dbReference type="GO" id="GO:0032259">
    <property type="term" value="P:methylation"/>
    <property type="evidence" value="ECO:0007669"/>
    <property type="project" value="UniProtKB-KW"/>
</dbReference>
<dbReference type="Gene3D" id="3.30.70.1170">
    <property type="entry name" value="Sun protein, domain 3"/>
    <property type="match status" value="1"/>
</dbReference>
<dbReference type="PANTHER" id="PTHR14663">
    <property type="entry name" value="METHYLTRANSFERASE NSUN7-RELATED"/>
    <property type="match status" value="1"/>
</dbReference>
<dbReference type="PANTHER" id="PTHR14663:SF2">
    <property type="entry name" value="METHYLTRANSFERASE NSUN7-RELATED"/>
    <property type="match status" value="1"/>
</dbReference>
<dbReference type="InParanoid" id="G1NI02"/>